<dbReference type="PANTHER" id="PTHR43316:SF3">
    <property type="entry name" value="HALOACID DEHALOGENASE, TYPE II (AFU_ORTHOLOGUE AFUA_2G07750)-RELATED"/>
    <property type="match status" value="1"/>
</dbReference>
<dbReference type="SFLD" id="SFLDG01129">
    <property type="entry name" value="C1.5:_HAD__Beta-PGM__Phosphata"/>
    <property type="match status" value="1"/>
</dbReference>
<protein>
    <recommendedName>
        <fullName evidence="3">(S)-2-haloacid dehalogenase</fullName>
        <ecNumber evidence="3">3.8.1.2</ecNumber>
    </recommendedName>
    <alternativeName>
        <fullName evidence="3">2-haloalkanoic acid dehalogenase</fullName>
    </alternativeName>
    <alternativeName>
        <fullName evidence="3">Halocarboxylic acid halidohydrolase</fullName>
    </alternativeName>
    <alternativeName>
        <fullName evidence="3">L-2-haloacid dehalogenase</fullName>
    </alternativeName>
</protein>
<comment type="caution">
    <text evidence="4">The sequence shown here is derived from an EMBL/GenBank/DDBJ whole genome shotgun (WGS) entry which is preliminary data.</text>
</comment>
<dbReference type="InterPro" id="IPR036412">
    <property type="entry name" value="HAD-like_sf"/>
</dbReference>
<dbReference type="SFLD" id="SFLDS00003">
    <property type="entry name" value="Haloacid_Dehalogenase"/>
    <property type="match status" value="1"/>
</dbReference>
<proteinExistence type="inferred from homology"/>
<dbReference type="Proteomes" id="UP000482155">
    <property type="component" value="Unassembled WGS sequence"/>
</dbReference>
<evidence type="ECO:0000256" key="2">
    <source>
        <dbReference type="ARBA" id="ARBA00022801"/>
    </source>
</evidence>
<evidence type="ECO:0000256" key="1">
    <source>
        <dbReference type="ARBA" id="ARBA00008106"/>
    </source>
</evidence>
<dbReference type="Gene3D" id="1.10.150.240">
    <property type="entry name" value="Putative phosphatase, domain 2"/>
    <property type="match status" value="1"/>
</dbReference>
<organism evidence="4 5">
    <name type="scientific">Noviherbaspirillum galbum</name>
    <dbReference type="NCBI Taxonomy" id="2709383"/>
    <lineage>
        <taxon>Bacteria</taxon>
        <taxon>Pseudomonadati</taxon>
        <taxon>Pseudomonadota</taxon>
        <taxon>Betaproteobacteria</taxon>
        <taxon>Burkholderiales</taxon>
        <taxon>Oxalobacteraceae</taxon>
        <taxon>Noviherbaspirillum</taxon>
    </lineage>
</organism>
<dbReference type="InterPro" id="IPR006439">
    <property type="entry name" value="HAD-SF_hydro_IA"/>
</dbReference>
<dbReference type="InterPro" id="IPR051540">
    <property type="entry name" value="S-2-haloacid_dehalogenase"/>
</dbReference>
<evidence type="ECO:0000313" key="4">
    <source>
        <dbReference type="EMBL" id="NEX60078.1"/>
    </source>
</evidence>
<evidence type="ECO:0000256" key="3">
    <source>
        <dbReference type="RuleBase" id="RU368077"/>
    </source>
</evidence>
<dbReference type="PANTHER" id="PTHR43316">
    <property type="entry name" value="HYDROLASE, HALOACID DELAHOGENASE-RELATED"/>
    <property type="match status" value="1"/>
</dbReference>
<dbReference type="NCBIfam" id="TIGR01428">
    <property type="entry name" value="HAD_type_II"/>
    <property type="match status" value="1"/>
</dbReference>
<gene>
    <name evidence="4" type="ORF">G3574_03210</name>
</gene>
<dbReference type="NCBIfam" id="TIGR01493">
    <property type="entry name" value="HAD-SF-IA-v2"/>
    <property type="match status" value="1"/>
</dbReference>
<comment type="function">
    <text evidence="3">Catalyzes the hydrolytic dehalogenation of small (S)-2-haloalkanoic acids to yield the corresponding (R)-2-hydroxyalkanoic acids.</text>
</comment>
<dbReference type="PRINTS" id="PR00413">
    <property type="entry name" value="HADHALOGNASE"/>
</dbReference>
<accession>A0A6B3SHD6</accession>
<dbReference type="EMBL" id="JAAIVB010000011">
    <property type="protein sequence ID" value="NEX60078.1"/>
    <property type="molecule type" value="Genomic_DNA"/>
</dbReference>
<name>A0A6B3SHD6_9BURK</name>
<keyword evidence="5" id="KW-1185">Reference proteome</keyword>
<sequence>MIVFDVNETLLDIEILGPFFARTFGDARVMRQWFSELILYSQALTLSGEYVSFGSLAVAVLNMVAAIRGISIAPGDIDDFKDHMSRLPAHPDVVPALELLRDAGFRMVTLTNSAPDAGRAVLQKAGLHQYFDRQFSVDMVRRFKPAPETYASVASALGADASTLRLVAAHTWDTLGALTAGWKAALLTRPGNASLPVGQQPDIIDQDLLALARKIISTDQ</sequence>
<comment type="similarity">
    <text evidence="1 3">Belongs to the HAD-like hydrolase superfamily. S-2-haloalkanoic acid dehalogenase family.</text>
</comment>
<dbReference type="InterPro" id="IPR023214">
    <property type="entry name" value="HAD_sf"/>
</dbReference>
<reference evidence="4 5" key="1">
    <citation type="submission" date="2020-02" db="EMBL/GenBank/DDBJ databases">
        <authorList>
            <person name="Kim M.K."/>
        </authorList>
    </citation>
    <scope>NUCLEOTIDE SEQUENCE [LARGE SCALE GENOMIC DNA]</scope>
    <source>
        <strain evidence="4 5">17J57-3</strain>
    </source>
</reference>
<comment type="catalytic activity">
    <reaction evidence="3">
        <text>an (S)-2-haloacid + H2O = a (2R)-2-hydroxycarboxylate + a halide anion + H(+)</text>
        <dbReference type="Rhea" id="RHEA:11192"/>
        <dbReference type="ChEBI" id="CHEBI:15377"/>
        <dbReference type="ChEBI" id="CHEBI:15378"/>
        <dbReference type="ChEBI" id="CHEBI:16042"/>
        <dbReference type="ChEBI" id="CHEBI:58314"/>
        <dbReference type="ChEBI" id="CHEBI:137405"/>
        <dbReference type="EC" id="3.8.1.2"/>
    </reaction>
</comment>
<dbReference type="GO" id="GO:0018784">
    <property type="term" value="F:(S)-2-haloacid dehalogenase activity"/>
    <property type="evidence" value="ECO:0007669"/>
    <property type="project" value="UniProtKB-UniRule"/>
</dbReference>
<evidence type="ECO:0000313" key="5">
    <source>
        <dbReference type="Proteomes" id="UP000482155"/>
    </source>
</evidence>
<dbReference type="Gene3D" id="3.40.50.1000">
    <property type="entry name" value="HAD superfamily/HAD-like"/>
    <property type="match status" value="1"/>
</dbReference>
<dbReference type="EC" id="3.8.1.2" evidence="3"/>
<dbReference type="SUPFAM" id="SSF56784">
    <property type="entry name" value="HAD-like"/>
    <property type="match status" value="1"/>
</dbReference>
<keyword evidence="2 3" id="KW-0378">Hydrolase</keyword>
<dbReference type="AlphaFoldDB" id="A0A6B3SHD6"/>
<dbReference type="CDD" id="cd02588">
    <property type="entry name" value="HAD_L2-DEX"/>
    <property type="match status" value="1"/>
</dbReference>
<dbReference type="Pfam" id="PF00702">
    <property type="entry name" value="Hydrolase"/>
    <property type="match status" value="1"/>
</dbReference>
<dbReference type="InterPro" id="IPR006328">
    <property type="entry name" value="2-HAD"/>
</dbReference>
<dbReference type="InterPro" id="IPR023198">
    <property type="entry name" value="PGP-like_dom2"/>
</dbReference>